<sequence>MEVIAAIVGFELRGEFSVTGNLNLVDCRPDTVTDPSHRPTFQSLRQQARGRQDHLVAVSGSGSGWTQCRYTGDGLLDHT</sequence>
<dbReference type="EMBL" id="KE356561">
    <property type="protein sequence ID" value="ERG94319.1"/>
    <property type="molecule type" value="Genomic_DNA"/>
</dbReference>
<proteinExistence type="predicted"/>
<accession>U1MV79</accession>
<dbReference type="HOGENOM" id="CLU_2597634_0_0_2"/>
<gene>
    <name evidence="1" type="ORF">J07HQW2_00753</name>
</gene>
<evidence type="ECO:0000313" key="2">
    <source>
        <dbReference type="Proteomes" id="UP000030710"/>
    </source>
</evidence>
<dbReference type="AlphaFoldDB" id="U1MV79"/>
<dbReference type="Proteomes" id="UP000030710">
    <property type="component" value="Unassembled WGS sequence"/>
</dbReference>
<protein>
    <submittedName>
        <fullName evidence="1">Uncharacterized protein</fullName>
    </submittedName>
</protein>
<name>U1MV79_9EURY</name>
<evidence type="ECO:0000313" key="1">
    <source>
        <dbReference type="EMBL" id="ERG94319.1"/>
    </source>
</evidence>
<organism evidence="1 2">
    <name type="scientific">Haloquadratum walsbyi J07HQW2</name>
    <dbReference type="NCBI Taxonomy" id="1238425"/>
    <lineage>
        <taxon>Archaea</taxon>
        <taxon>Methanobacteriati</taxon>
        <taxon>Methanobacteriota</taxon>
        <taxon>Stenosarchaea group</taxon>
        <taxon>Halobacteria</taxon>
        <taxon>Halobacteriales</taxon>
        <taxon>Haloferacaceae</taxon>
        <taxon>Haloquadratum</taxon>
    </lineage>
</organism>
<reference evidence="1 2" key="1">
    <citation type="journal article" date="2013" name="PLoS ONE">
        <title>Assembly-driven community genomics of a hypersaline microbial ecosystem.</title>
        <authorList>
            <person name="Podell S."/>
            <person name="Ugalde J.A."/>
            <person name="Narasingarao P."/>
            <person name="Banfield J.F."/>
            <person name="Heidelberg K.B."/>
            <person name="Allen E.E."/>
        </authorList>
    </citation>
    <scope>NUCLEOTIDE SEQUENCE [LARGE SCALE GENOMIC DNA]</scope>
    <source>
        <strain evidence="2">J07HQW2</strain>
    </source>
</reference>